<dbReference type="RefSeq" id="WP_069979084.1">
    <property type="nucleotide sequence ID" value="NZ_CP017316.1"/>
</dbReference>
<dbReference type="PANTHER" id="PTHR46553">
    <property type="entry name" value="ADENINE NUCLEOTIDE ALPHA HYDROLASES-LIKE SUPERFAMILY PROTEIN"/>
    <property type="match status" value="1"/>
</dbReference>
<dbReference type="PRINTS" id="PR01438">
    <property type="entry name" value="UNVRSLSTRESS"/>
</dbReference>
<dbReference type="SUPFAM" id="SSF52402">
    <property type="entry name" value="Adenine nucleotide alpha hydrolases-like"/>
    <property type="match status" value="2"/>
</dbReference>
<dbReference type="PATRIC" id="fig|285473.5.peg.5441"/>
<sequence>MVSPLVVGVDGSDHSLRALDWACDEALRHGVPLRVVYASLWQRYEGAVPAAGPDRAAERVMAENIAGTAAERVRRRAPRLRVVAEVLPEDAAGALLRESRSAFAVVVGHRGRGGLAGLLLGSVGLSVAAGASCPAVVVRGDEAGVAGTHGRVLLGVGDEAPGSEAVRFAFREARARGATLDVVRAWRCPAHEPRGHPLLGGSPARYHEDLASVVLDRTLEGVAPHHPDVAVRRATAEGPARKVLVARSAAADLLVVGARRRHGGPGMQLGRVAHTVLHHALCPVAVVPEPEPYPEP</sequence>
<evidence type="ECO:0000313" key="3">
    <source>
        <dbReference type="EMBL" id="AOT62273.1"/>
    </source>
</evidence>
<dbReference type="InterPro" id="IPR006016">
    <property type="entry name" value="UspA"/>
</dbReference>
<feature type="domain" description="UspA" evidence="2">
    <location>
        <begin position="1"/>
        <end position="139"/>
    </location>
</feature>
<proteinExistence type="inferred from homology"/>
<accession>A0A1D8GA36</accession>
<evidence type="ECO:0000256" key="1">
    <source>
        <dbReference type="ARBA" id="ARBA00008791"/>
    </source>
</evidence>
<name>A0A1D8GA36_9ACTN</name>
<dbReference type="AlphaFoldDB" id="A0A1D8GA36"/>
<dbReference type="STRING" id="285473.A4G23_05168"/>
<dbReference type="EMBL" id="CP017316">
    <property type="protein sequence ID" value="AOT62273.1"/>
    <property type="molecule type" value="Genomic_DNA"/>
</dbReference>
<evidence type="ECO:0000259" key="2">
    <source>
        <dbReference type="Pfam" id="PF00582"/>
    </source>
</evidence>
<dbReference type="KEGG" id="srn:A4G23_05168"/>
<evidence type="ECO:0000313" key="4">
    <source>
        <dbReference type="Proteomes" id="UP000095349"/>
    </source>
</evidence>
<comment type="similarity">
    <text evidence="1">Belongs to the universal stress protein A family.</text>
</comment>
<dbReference type="InterPro" id="IPR006015">
    <property type="entry name" value="Universal_stress_UspA"/>
</dbReference>
<protein>
    <submittedName>
        <fullName evidence="3">Universal stress protein</fullName>
    </submittedName>
</protein>
<feature type="domain" description="UspA" evidence="2">
    <location>
        <begin position="151"/>
        <end position="288"/>
    </location>
</feature>
<dbReference type="Proteomes" id="UP000095349">
    <property type="component" value="Chromosome"/>
</dbReference>
<dbReference type="PANTHER" id="PTHR46553:SF3">
    <property type="entry name" value="ADENINE NUCLEOTIDE ALPHA HYDROLASES-LIKE SUPERFAMILY PROTEIN"/>
    <property type="match status" value="1"/>
</dbReference>
<keyword evidence="4" id="KW-1185">Reference proteome</keyword>
<dbReference type="Pfam" id="PF00582">
    <property type="entry name" value="Usp"/>
    <property type="match status" value="2"/>
</dbReference>
<organism evidence="3 4">
    <name type="scientific">Streptomyces rubrolavendulae</name>
    <dbReference type="NCBI Taxonomy" id="285473"/>
    <lineage>
        <taxon>Bacteria</taxon>
        <taxon>Bacillati</taxon>
        <taxon>Actinomycetota</taxon>
        <taxon>Actinomycetes</taxon>
        <taxon>Kitasatosporales</taxon>
        <taxon>Streptomycetaceae</taxon>
        <taxon>Streptomyces</taxon>
    </lineage>
</organism>
<gene>
    <name evidence="3" type="ORF">A4G23_05168</name>
</gene>
<reference evidence="3 4" key="1">
    <citation type="submission" date="2016-09" db="EMBL/GenBank/DDBJ databases">
        <title>Streptomyces rubrolavendulae MJM4426 Genome sequencing and assembly.</title>
        <authorList>
            <person name="Kim J.-G."/>
        </authorList>
    </citation>
    <scope>NUCLEOTIDE SEQUENCE [LARGE SCALE GENOMIC DNA]</scope>
    <source>
        <strain evidence="3 4">MJM4426</strain>
    </source>
</reference>
<dbReference type="Gene3D" id="3.40.50.620">
    <property type="entry name" value="HUPs"/>
    <property type="match status" value="2"/>
</dbReference>
<dbReference type="InterPro" id="IPR014729">
    <property type="entry name" value="Rossmann-like_a/b/a_fold"/>
</dbReference>